<evidence type="ECO:0000256" key="5">
    <source>
        <dbReference type="ARBA" id="ARBA00023163"/>
    </source>
</evidence>
<dbReference type="InterPro" id="IPR002197">
    <property type="entry name" value="HTH_Fis"/>
</dbReference>
<dbReference type="OrthoDB" id="5728154at2"/>
<feature type="domain" description="Sigma-54 factor interaction" evidence="7">
    <location>
        <begin position="144"/>
        <end position="373"/>
    </location>
</feature>
<dbReference type="SUPFAM" id="SSF52172">
    <property type="entry name" value="CheY-like"/>
    <property type="match status" value="1"/>
</dbReference>
<dbReference type="Pfam" id="PF00158">
    <property type="entry name" value="Sigma54_activat"/>
    <property type="match status" value="1"/>
</dbReference>
<dbReference type="HOGENOM" id="CLU_000445_0_6_7"/>
<dbReference type="InterPro" id="IPR002078">
    <property type="entry name" value="Sigma_54_int"/>
</dbReference>
<evidence type="ECO:0000256" key="3">
    <source>
        <dbReference type="ARBA" id="ARBA00022840"/>
    </source>
</evidence>
<evidence type="ECO:0000259" key="8">
    <source>
        <dbReference type="PROSITE" id="PS50110"/>
    </source>
</evidence>
<dbReference type="InterPro" id="IPR027417">
    <property type="entry name" value="P-loop_NTPase"/>
</dbReference>
<dbReference type="PROSITE" id="PS50110">
    <property type="entry name" value="RESPONSE_REGULATORY"/>
    <property type="match status" value="1"/>
</dbReference>
<dbReference type="Pfam" id="PF02954">
    <property type="entry name" value="HTH_8"/>
    <property type="match status" value="1"/>
</dbReference>
<dbReference type="InterPro" id="IPR011006">
    <property type="entry name" value="CheY-like_superfamily"/>
</dbReference>
<dbReference type="PANTHER" id="PTHR32071:SF17">
    <property type="entry name" value="TRANSCRIPTIONAL REGULATOR (NTRC FAMILY)"/>
    <property type="match status" value="1"/>
</dbReference>
<dbReference type="FunFam" id="3.40.50.300:FF:000006">
    <property type="entry name" value="DNA-binding transcriptional regulator NtrC"/>
    <property type="match status" value="1"/>
</dbReference>
<proteinExistence type="predicted"/>
<protein>
    <submittedName>
        <fullName evidence="9">Nitrogen assimilation regulatory protein NtrX</fullName>
    </submittedName>
</protein>
<dbReference type="RefSeq" id="WP_015092062.1">
    <property type="nucleotide sequence ID" value="NC_019567.1"/>
</dbReference>
<feature type="modified residue" description="4-aspartylphosphate" evidence="6">
    <location>
        <position position="56"/>
    </location>
</feature>
<dbReference type="InterPro" id="IPR001789">
    <property type="entry name" value="Sig_transdc_resp-reg_receiver"/>
</dbReference>
<evidence type="ECO:0000313" key="10">
    <source>
        <dbReference type="Proteomes" id="UP000010074"/>
    </source>
</evidence>
<evidence type="ECO:0000256" key="4">
    <source>
        <dbReference type="ARBA" id="ARBA00023015"/>
    </source>
</evidence>
<dbReference type="Proteomes" id="UP000010074">
    <property type="component" value="Chromosome"/>
</dbReference>
<dbReference type="Pfam" id="PF25601">
    <property type="entry name" value="AAA_lid_14"/>
    <property type="match status" value="1"/>
</dbReference>
<dbReference type="InterPro" id="IPR003593">
    <property type="entry name" value="AAA+_ATPase"/>
</dbReference>
<reference evidence="9 10" key="1">
    <citation type="journal article" date="2012" name="BMC Genomics">
        <title>Genome analysis of a simultaneously predatory and prey-independent, novel Bdellovibrio bacteriovorus from the River Tiber, supports in silico predictions of both ancient and recent lateral gene transfer from diverse bacteria.</title>
        <authorList>
            <person name="Hobley L."/>
            <person name="Lerner T.R."/>
            <person name="Williams L.E."/>
            <person name="Lambert C."/>
            <person name="Till R."/>
            <person name="Milner D.S."/>
            <person name="Basford S.M."/>
            <person name="Capeness M.J."/>
            <person name="Fenton A.K."/>
            <person name="Atterbury R.J."/>
            <person name="Harris M.A."/>
            <person name="Sockett R.E."/>
        </authorList>
    </citation>
    <scope>NUCLEOTIDE SEQUENCE [LARGE SCALE GENOMIC DNA]</scope>
    <source>
        <strain evidence="9 10">Tiberius</strain>
    </source>
</reference>
<dbReference type="Gene3D" id="3.40.50.300">
    <property type="entry name" value="P-loop containing nucleotide triphosphate hydrolases"/>
    <property type="match status" value="1"/>
</dbReference>
<dbReference type="KEGG" id="bbat:Bdt_2967"/>
<dbReference type="Gene3D" id="1.10.10.60">
    <property type="entry name" value="Homeodomain-like"/>
    <property type="match status" value="1"/>
</dbReference>
<dbReference type="Gene3D" id="1.10.8.60">
    <property type="match status" value="1"/>
</dbReference>
<dbReference type="GO" id="GO:0043565">
    <property type="term" value="F:sequence-specific DNA binding"/>
    <property type="evidence" value="ECO:0007669"/>
    <property type="project" value="InterPro"/>
</dbReference>
<dbReference type="Pfam" id="PF00072">
    <property type="entry name" value="Response_reg"/>
    <property type="match status" value="1"/>
</dbReference>
<keyword evidence="1 6" id="KW-0597">Phosphoprotein</keyword>
<evidence type="ECO:0000256" key="1">
    <source>
        <dbReference type="ARBA" id="ARBA00022553"/>
    </source>
</evidence>
<dbReference type="Gene3D" id="3.40.50.2300">
    <property type="match status" value="1"/>
</dbReference>
<dbReference type="CDD" id="cd17550">
    <property type="entry name" value="REC_NtrX-like"/>
    <property type="match status" value="1"/>
</dbReference>
<dbReference type="SUPFAM" id="SSF46689">
    <property type="entry name" value="Homeodomain-like"/>
    <property type="match status" value="1"/>
</dbReference>
<sequence>MTALNTKILIIDDEAPIRDVLSASLRDEGYQVSLAHDGESGIQAIRDVQPEIVFLDIWMPGKYDGIEVLNLARKEFPHVEFVMISGHGTIETAVKATKLGAWDFIEKPLSMDKILIVISNILSYQQQKEEKALLLNKLRKSIALIGEAPSIVATKQIIARVAPTSSWVLIQGEAGTGKELVAQNIHYMSSRASRPFVEINCGGIPEDLQDSEIFGIEKGAMPGVERAKKGKLDLAFGGTLYIAEIGELNQAAQSKLLKYLDSRTYTRVGGTELIENDVRVIAASSKDLEKEVKDGRFREDLYYRLNVIPFRVPALREHPEDIPVLVSYFSDNVSRESGYPKKAFSEKGVEKMLAYQWPGNVRELKNFIERVYILTPGDFVDVHDLRFAGLIDKDDEKAVEMQDLSTFREARAQFEKDYLLRKIGENSGNISRTAEVIGLERSYLHRKIKAYGIDTKD</sequence>
<evidence type="ECO:0000259" key="7">
    <source>
        <dbReference type="PROSITE" id="PS50045"/>
    </source>
</evidence>
<keyword evidence="5" id="KW-0804">Transcription</keyword>
<dbReference type="InterPro" id="IPR058031">
    <property type="entry name" value="AAA_lid_NorR"/>
</dbReference>
<dbReference type="SMART" id="SM00382">
    <property type="entry name" value="AAA"/>
    <property type="match status" value="1"/>
</dbReference>
<dbReference type="SUPFAM" id="SSF52540">
    <property type="entry name" value="P-loop containing nucleoside triphosphate hydrolases"/>
    <property type="match status" value="1"/>
</dbReference>
<dbReference type="PATRIC" id="fig|1069642.3.peg.2936"/>
<dbReference type="PROSITE" id="PS00688">
    <property type="entry name" value="SIGMA54_INTERACT_3"/>
    <property type="match status" value="1"/>
</dbReference>
<keyword evidence="4" id="KW-0805">Transcription regulation</keyword>
<dbReference type="PROSITE" id="PS50045">
    <property type="entry name" value="SIGMA54_INTERACT_4"/>
    <property type="match status" value="1"/>
</dbReference>
<accession>K7ZGM0</accession>
<evidence type="ECO:0000256" key="6">
    <source>
        <dbReference type="PROSITE-ProRule" id="PRU00169"/>
    </source>
</evidence>
<dbReference type="PANTHER" id="PTHR32071">
    <property type="entry name" value="TRANSCRIPTIONAL REGULATORY PROTEIN"/>
    <property type="match status" value="1"/>
</dbReference>
<dbReference type="GO" id="GO:0006355">
    <property type="term" value="P:regulation of DNA-templated transcription"/>
    <property type="evidence" value="ECO:0007669"/>
    <property type="project" value="InterPro"/>
</dbReference>
<dbReference type="STRING" id="1069642.Bdt_2967"/>
<keyword evidence="2" id="KW-0547">Nucleotide-binding</keyword>
<name>K7ZGM0_BDEBC</name>
<dbReference type="PRINTS" id="PR01590">
    <property type="entry name" value="HTHFIS"/>
</dbReference>
<dbReference type="GO" id="GO:0005524">
    <property type="term" value="F:ATP binding"/>
    <property type="evidence" value="ECO:0007669"/>
    <property type="project" value="UniProtKB-KW"/>
</dbReference>
<organism evidence="9 10">
    <name type="scientific">Bdellovibrio bacteriovorus str. Tiberius</name>
    <dbReference type="NCBI Taxonomy" id="1069642"/>
    <lineage>
        <taxon>Bacteria</taxon>
        <taxon>Pseudomonadati</taxon>
        <taxon>Bdellovibrionota</taxon>
        <taxon>Bdellovibrionia</taxon>
        <taxon>Bdellovibrionales</taxon>
        <taxon>Pseudobdellovibrionaceae</taxon>
        <taxon>Bdellovibrio</taxon>
    </lineage>
</organism>
<dbReference type="SMART" id="SM00448">
    <property type="entry name" value="REC"/>
    <property type="match status" value="1"/>
</dbReference>
<evidence type="ECO:0000313" key="9">
    <source>
        <dbReference type="EMBL" id="AFY02642.1"/>
    </source>
</evidence>
<dbReference type="AlphaFoldDB" id="K7ZGM0"/>
<feature type="domain" description="Response regulatory" evidence="8">
    <location>
        <begin position="7"/>
        <end position="122"/>
    </location>
</feature>
<keyword evidence="3" id="KW-0067">ATP-binding</keyword>
<dbReference type="GO" id="GO:0000160">
    <property type="term" value="P:phosphorelay signal transduction system"/>
    <property type="evidence" value="ECO:0007669"/>
    <property type="project" value="InterPro"/>
</dbReference>
<dbReference type="CDD" id="cd00009">
    <property type="entry name" value="AAA"/>
    <property type="match status" value="1"/>
</dbReference>
<dbReference type="InterPro" id="IPR009057">
    <property type="entry name" value="Homeodomain-like_sf"/>
</dbReference>
<gene>
    <name evidence="9" type="primary">ntrX</name>
    <name evidence="9" type="ORF">Bdt_2967</name>
</gene>
<evidence type="ECO:0000256" key="2">
    <source>
        <dbReference type="ARBA" id="ARBA00022741"/>
    </source>
</evidence>
<dbReference type="EMBL" id="CP002930">
    <property type="protein sequence ID" value="AFY02642.1"/>
    <property type="molecule type" value="Genomic_DNA"/>
</dbReference>
<dbReference type="InterPro" id="IPR025944">
    <property type="entry name" value="Sigma_54_int_dom_CS"/>
</dbReference>